<dbReference type="PIRSF" id="PIRSF008502">
    <property type="entry name" value="UCP008502"/>
    <property type="match status" value="1"/>
</dbReference>
<proteinExistence type="predicted"/>
<dbReference type="EMBL" id="BAABRR010000008">
    <property type="protein sequence ID" value="GAA5519334.1"/>
    <property type="molecule type" value="Genomic_DNA"/>
</dbReference>
<keyword evidence="2" id="KW-1185">Reference proteome</keyword>
<dbReference type="Pfam" id="PF08002">
    <property type="entry name" value="DUF1697"/>
    <property type="match status" value="1"/>
</dbReference>
<protein>
    <recommendedName>
        <fullName evidence="3">DUF1697 domain-containing protein</fullName>
    </recommendedName>
</protein>
<dbReference type="InterPro" id="IPR012545">
    <property type="entry name" value="DUF1697"/>
</dbReference>
<dbReference type="SUPFAM" id="SSF160379">
    <property type="entry name" value="SP0830-like"/>
    <property type="match status" value="1"/>
</dbReference>
<reference evidence="1 2" key="1">
    <citation type="submission" date="2024-02" db="EMBL/GenBank/DDBJ databases">
        <title>Lysinimicrobium sediminis NBRC 112286.</title>
        <authorList>
            <person name="Ichikawa N."/>
            <person name="Katano-Makiyama Y."/>
            <person name="Hidaka K."/>
        </authorList>
    </citation>
    <scope>NUCLEOTIDE SEQUENCE [LARGE SCALE GENOMIC DNA]</scope>
    <source>
        <strain evidence="1 2">NBRC 112286</strain>
    </source>
</reference>
<dbReference type="PANTHER" id="PTHR36439">
    <property type="entry name" value="BLL4334 PROTEIN"/>
    <property type="match status" value="1"/>
</dbReference>
<dbReference type="PANTHER" id="PTHR36439:SF1">
    <property type="entry name" value="DUF1697 DOMAIN-CONTAINING PROTEIN"/>
    <property type="match status" value="1"/>
</dbReference>
<dbReference type="Gene3D" id="3.30.70.1260">
    <property type="entry name" value="bacterial protein sp0830 like"/>
    <property type="match status" value="1"/>
</dbReference>
<name>A0ABP9WHX2_9MICO</name>
<evidence type="ECO:0008006" key="3">
    <source>
        <dbReference type="Google" id="ProtNLM"/>
    </source>
</evidence>
<evidence type="ECO:0000313" key="1">
    <source>
        <dbReference type="EMBL" id="GAA5519334.1"/>
    </source>
</evidence>
<sequence>MTPATHVALIRGINVGGHNIVPMAQLRESLAARRLDGVRTYIQSGNVFFGAPGLDEIAAAEAVEAVLAEDFSVDTVVVAAAADSLRAVVATAPAGFGGEPDLYHYDVAFLRPGVSSEEARAAFGIREGVDSAWAGERAVYFRRLSAQRTKSRMSTVMATPFYRVMTIRNWRTTTRLAQMLDEH</sequence>
<dbReference type="Proteomes" id="UP001426770">
    <property type="component" value="Unassembled WGS sequence"/>
</dbReference>
<evidence type="ECO:0000313" key="2">
    <source>
        <dbReference type="Proteomes" id="UP001426770"/>
    </source>
</evidence>
<organism evidence="1 2">
    <name type="scientific">Demequina sediminis</name>
    <dbReference type="NCBI Taxonomy" id="1930058"/>
    <lineage>
        <taxon>Bacteria</taxon>
        <taxon>Bacillati</taxon>
        <taxon>Actinomycetota</taxon>
        <taxon>Actinomycetes</taxon>
        <taxon>Micrococcales</taxon>
        <taxon>Demequinaceae</taxon>
        <taxon>Demequina</taxon>
    </lineage>
</organism>
<accession>A0ABP9WHX2</accession>
<dbReference type="Gene3D" id="3.30.70.1280">
    <property type="entry name" value="SP0830-like domains"/>
    <property type="match status" value="1"/>
</dbReference>
<gene>
    <name evidence="1" type="ORF">Lsed01_01775</name>
</gene>
<dbReference type="RefSeq" id="WP_345379688.1">
    <property type="nucleotide sequence ID" value="NZ_BAABRR010000008.1"/>
</dbReference>
<comment type="caution">
    <text evidence="1">The sequence shown here is derived from an EMBL/GenBank/DDBJ whole genome shotgun (WGS) entry which is preliminary data.</text>
</comment>